<sequence>MNKLPCMLAVAAVLVTAGCATRKPEQGRHGYVSKVYAVGEKPAKLPACLAALTPQQLAEGRFVDLKYGPMRLRKYATAYAPRAIALTEHDKVAFSPIQCDGSDFPRIQRVMED</sequence>
<dbReference type="PROSITE" id="PS51257">
    <property type="entry name" value="PROKAR_LIPOPROTEIN"/>
    <property type="match status" value="1"/>
</dbReference>
<keyword evidence="2" id="KW-1185">Reference proteome</keyword>
<proteinExistence type="predicted"/>
<dbReference type="EMBL" id="WWCT01000001">
    <property type="protein sequence ID" value="MYN24864.1"/>
    <property type="molecule type" value="Genomic_DNA"/>
</dbReference>
<evidence type="ECO:0000313" key="2">
    <source>
        <dbReference type="Proteomes" id="UP000642144"/>
    </source>
</evidence>
<evidence type="ECO:0008006" key="3">
    <source>
        <dbReference type="Google" id="ProtNLM"/>
    </source>
</evidence>
<evidence type="ECO:0000313" key="1">
    <source>
        <dbReference type="EMBL" id="MYN24864.1"/>
    </source>
</evidence>
<accession>A0ABW9VTB4</accession>
<comment type="caution">
    <text evidence="1">The sequence shown here is derived from an EMBL/GenBank/DDBJ whole genome shotgun (WGS) entry which is preliminary data.</text>
</comment>
<name>A0ABW9VTB4_9BURK</name>
<dbReference type="RefSeq" id="WP_161053021.1">
    <property type="nucleotide sequence ID" value="NZ_WWCT01000001.1"/>
</dbReference>
<reference evidence="1 2" key="1">
    <citation type="submission" date="2019-12" db="EMBL/GenBank/DDBJ databases">
        <title>Novel species isolated from a subtropical stream in China.</title>
        <authorList>
            <person name="Lu H."/>
        </authorList>
    </citation>
    <scope>NUCLEOTIDE SEQUENCE [LARGE SCALE GENOMIC DNA]</scope>
    <source>
        <strain evidence="1 2">CY42W</strain>
    </source>
</reference>
<organism evidence="1 2">
    <name type="scientific">Duganella levis</name>
    <dbReference type="NCBI Taxonomy" id="2692169"/>
    <lineage>
        <taxon>Bacteria</taxon>
        <taxon>Pseudomonadati</taxon>
        <taxon>Pseudomonadota</taxon>
        <taxon>Betaproteobacteria</taxon>
        <taxon>Burkholderiales</taxon>
        <taxon>Oxalobacteraceae</taxon>
        <taxon>Telluria group</taxon>
        <taxon>Duganella</taxon>
    </lineage>
</organism>
<protein>
    <recommendedName>
        <fullName evidence="3">Lipoprotein</fullName>
    </recommendedName>
</protein>
<gene>
    <name evidence="1" type="ORF">GTP69_00405</name>
</gene>
<dbReference type="Proteomes" id="UP000642144">
    <property type="component" value="Unassembled WGS sequence"/>
</dbReference>